<protein>
    <recommendedName>
        <fullName evidence="8">Tic22-like family protein</fullName>
    </recommendedName>
</protein>
<comment type="caution">
    <text evidence="6">The sequence shown here is derived from an EMBL/GenBank/DDBJ whole genome shotgun (WGS) entry which is preliminary data.</text>
</comment>
<comment type="subcellular location">
    <subcellularLocation>
        <location evidence="1">Plastid</location>
        <location evidence="1">Chloroplast</location>
    </subcellularLocation>
</comment>
<feature type="region of interest" description="Disordered" evidence="5">
    <location>
        <begin position="36"/>
        <end position="55"/>
    </location>
</feature>
<dbReference type="GO" id="GO:0009507">
    <property type="term" value="C:chloroplast"/>
    <property type="evidence" value="ECO:0007669"/>
    <property type="project" value="UniProtKB-SubCell"/>
</dbReference>
<evidence type="ECO:0000313" key="6">
    <source>
        <dbReference type="EMBL" id="CAH9070586.1"/>
    </source>
</evidence>
<organism evidence="6 7">
    <name type="scientific">Cuscuta epithymum</name>
    <dbReference type="NCBI Taxonomy" id="186058"/>
    <lineage>
        <taxon>Eukaryota</taxon>
        <taxon>Viridiplantae</taxon>
        <taxon>Streptophyta</taxon>
        <taxon>Embryophyta</taxon>
        <taxon>Tracheophyta</taxon>
        <taxon>Spermatophyta</taxon>
        <taxon>Magnoliopsida</taxon>
        <taxon>eudicotyledons</taxon>
        <taxon>Gunneridae</taxon>
        <taxon>Pentapetalae</taxon>
        <taxon>asterids</taxon>
        <taxon>lamiids</taxon>
        <taxon>Solanales</taxon>
        <taxon>Convolvulaceae</taxon>
        <taxon>Cuscuteae</taxon>
        <taxon>Cuscuta</taxon>
        <taxon>Cuscuta subgen. Cuscuta</taxon>
    </lineage>
</organism>
<proteinExistence type="predicted"/>
<evidence type="ECO:0008006" key="8">
    <source>
        <dbReference type="Google" id="ProtNLM"/>
    </source>
</evidence>
<dbReference type="GO" id="GO:0015031">
    <property type="term" value="P:protein transport"/>
    <property type="evidence" value="ECO:0007669"/>
    <property type="project" value="InterPro"/>
</dbReference>
<evidence type="ECO:0000256" key="5">
    <source>
        <dbReference type="SAM" id="MobiDB-lite"/>
    </source>
</evidence>
<sequence>MESPPGKPQTRGSVNRLSFLVQSAVSNLHSLINHKTTSYPLQPAPPRARSPLISSGSTQHPLLLLQSAAFESTELDSGPPTPSSSIESMPSKPSLESTASVRISGPGSVGKGGPAFVGQVFSMCNLSGTSLMSVSTHFHIPFLSKSTPEWLKKMVDGITKTERSGPVFRFFMDLGDAVSYVKRMNVPSGVVGACRLDLAYDQFKENPELFQFVPNKKQVKEAKKLLNAMPQKGQKKHLEGVPVFSAQNLDIAIATKDGIKWYTPYFFDKRMLDNILEDSVDQHFDSLIHTRHLERRQDGIDDNVSSELVEEMGDSMWEPPEVLEVIDEIGLPEIPLSVISKAAENQLLDAVDKVLLGNRWLRKAIGVQPKFPYMVDSFERRSISSFQRARKAPNTDAISDSDTQLNFIGSSKEKMDYLPDKQRELKRRNEPHPCAFLPNITMIGVAMREGGQVSKAALKKTVEDLTKELESTEQQIHMGNINDILEHEERDPLFVANVGDHLLNGANAGSATWVRSGGAV</sequence>
<reference evidence="6" key="1">
    <citation type="submission" date="2022-07" db="EMBL/GenBank/DDBJ databases">
        <authorList>
            <person name="Macas J."/>
            <person name="Novak P."/>
            <person name="Neumann P."/>
        </authorList>
    </citation>
    <scope>NUCLEOTIDE SEQUENCE</scope>
</reference>
<gene>
    <name evidence="6" type="ORF">CEPIT_LOCUS3520</name>
</gene>
<name>A0AAV0CAA9_9ASTE</name>
<feature type="compositionally biased region" description="Low complexity" evidence="5">
    <location>
        <begin position="83"/>
        <end position="94"/>
    </location>
</feature>
<dbReference type="Proteomes" id="UP001152523">
    <property type="component" value="Unassembled WGS sequence"/>
</dbReference>
<evidence type="ECO:0000256" key="1">
    <source>
        <dbReference type="ARBA" id="ARBA00004229"/>
    </source>
</evidence>
<dbReference type="Pfam" id="PF04278">
    <property type="entry name" value="Tic22"/>
    <property type="match status" value="1"/>
</dbReference>
<feature type="region of interest" description="Disordered" evidence="5">
    <location>
        <begin position="73"/>
        <end position="104"/>
    </location>
</feature>
<keyword evidence="2" id="KW-0150">Chloroplast</keyword>
<feature type="coiled-coil region" evidence="4">
    <location>
        <begin position="455"/>
        <end position="482"/>
    </location>
</feature>
<evidence type="ECO:0000256" key="2">
    <source>
        <dbReference type="ARBA" id="ARBA00022528"/>
    </source>
</evidence>
<dbReference type="InterPro" id="IPR007378">
    <property type="entry name" value="Tic22-like"/>
</dbReference>
<keyword evidence="7" id="KW-1185">Reference proteome</keyword>
<dbReference type="EMBL" id="CAMAPF010000018">
    <property type="protein sequence ID" value="CAH9070586.1"/>
    <property type="molecule type" value="Genomic_DNA"/>
</dbReference>
<accession>A0AAV0CAA9</accession>
<dbReference type="PANTHER" id="PTHR35138:SF1">
    <property type="entry name" value="MYB-LIKE DOMAIN-CONTAINING PROTEIN"/>
    <property type="match status" value="1"/>
</dbReference>
<evidence type="ECO:0000256" key="3">
    <source>
        <dbReference type="ARBA" id="ARBA00022640"/>
    </source>
</evidence>
<dbReference type="AlphaFoldDB" id="A0AAV0CAA9"/>
<dbReference type="PANTHER" id="PTHR35138">
    <property type="entry name" value="OS01G0225300 PROTEIN"/>
    <property type="match status" value="1"/>
</dbReference>
<keyword evidence="3" id="KW-0934">Plastid</keyword>
<keyword evidence="4" id="KW-0175">Coiled coil</keyword>
<evidence type="ECO:0000256" key="4">
    <source>
        <dbReference type="SAM" id="Coils"/>
    </source>
</evidence>
<evidence type="ECO:0000313" key="7">
    <source>
        <dbReference type="Proteomes" id="UP001152523"/>
    </source>
</evidence>